<dbReference type="GO" id="GO:0030170">
    <property type="term" value="F:pyridoxal phosphate binding"/>
    <property type="evidence" value="ECO:0007669"/>
    <property type="project" value="UniProtKB-UniRule"/>
</dbReference>
<dbReference type="PRINTS" id="PR00992">
    <property type="entry name" value="ALARACEMASE"/>
</dbReference>
<dbReference type="CDD" id="cd00430">
    <property type="entry name" value="PLPDE_III_AR"/>
    <property type="match status" value="1"/>
</dbReference>
<dbReference type="GO" id="GO:0030632">
    <property type="term" value="P:D-alanine biosynthetic process"/>
    <property type="evidence" value="ECO:0007669"/>
    <property type="project" value="UniProtKB-UniRule"/>
</dbReference>
<keyword evidence="3 4" id="KW-0413">Isomerase</keyword>
<evidence type="ECO:0000313" key="9">
    <source>
        <dbReference type="Proteomes" id="UP000886787"/>
    </source>
</evidence>
<reference evidence="8" key="1">
    <citation type="submission" date="2020-10" db="EMBL/GenBank/DDBJ databases">
        <authorList>
            <person name="Gilroy R."/>
        </authorList>
    </citation>
    <scope>NUCLEOTIDE SEQUENCE</scope>
    <source>
        <strain evidence="8">ChiSjej1B19-3389</strain>
    </source>
</reference>
<comment type="pathway">
    <text evidence="4">Amino-acid biosynthesis; D-alanine biosynthesis; D-alanine from L-alanine: step 1/1.</text>
</comment>
<feature type="binding site" evidence="4 6">
    <location>
        <position position="322"/>
    </location>
    <ligand>
        <name>substrate</name>
    </ligand>
</feature>
<evidence type="ECO:0000256" key="3">
    <source>
        <dbReference type="ARBA" id="ARBA00023235"/>
    </source>
</evidence>
<reference evidence="8" key="2">
    <citation type="journal article" date="2021" name="PeerJ">
        <title>Extensive microbial diversity within the chicken gut microbiome revealed by metagenomics and culture.</title>
        <authorList>
            <person name="Gilroy R."/>
            <person name="Ravi A."/>
            <person name="Getino M."/>
            <person name="Pursley I."/>
            <person name="Horton D.L."/>
            <person name="Alikhan N.F."/>
            <person name="Baker D."/>
            <person name="Gharbi K."/>
            <person name="Hall N."/>
            <person name="Watson M."/>
            <person name="Adriaenssens E.M."/>
            <person name="Foster-Nyarko E."/>
            <person name="Jarju S."/>
            <person name="Secka A."/>
            <person name="Antonio M."/>
            <person name="Oren A."/>
            <person name="Chaudhuri R.R."/>
            <person name="La Ragione R."/>
            <person name="Hildebrand F."/>
            <person name="Pallen M.J."/>
        </authorList>
    </citation>
    <scope>NUCLEOTIDE SEQUENCE</scope>
    <source>
        <strain evidence="8">ChiSjej1B19-3389</strain>
    </source>
</reference>
<organism evidence="8 9">
    <name type="scientific">Candidatus Scatavimonas merdigallinarum</name>
    <dbReference type="NCBI Taxonomy" id="2840914"/>
    <lineage>
        <taxon>Bacteria</taxon>
        <taxon>Bacillati</taxon>
        <taxon>Bacillota</taxon>
        <taxon>Clostridia</taxon>
        <taxon>Eubacteriales</taxon>
        <taxon>Oscillospiraceae</taxon>
        <taxon>Oscillospiraceae incertae sedis</taxon>
        <taxon>Candidatus Scatavimonas</taxon>
    </lineage>
</organism>
<dbReference type="Gene3D" id="2.40.37.10">
    <property type="entry name" value="Lyase, Ornithine Decarboxylase, Chain A, domain 1"/>
    <property type="match status" value="1"/>
</dbReference>
<comment type="caution">
    <text evidence="8">The sequence shown here is derived from an EMBL/GenBank/DDBJ whole genome shotgun (WGS) entry which is preliminary data.</text>
</comment>
<dbReference type="InterPro" id="IPR009006">
    <property type="entry name" value="Ala_racemase/Decarboxylase_C"/>
</dbReference>
<dbReference type="EMBL" id="DVFW01000015">
    <property type="protein sequence ID" value="HIQ80130.1"/>
    <property type="molecule type" value="Genomic_DNA"/>
</dbReference>
<comment type="cofactor">
    <cofactor evidence="1 4 5">
        <name>pyridoxal 5'-phosphate</name>
        <dbReference type="ChEBI" id="CHEBI:597326"/>
    </cofactor>
</comment>
<dbReference type="InterPro" id="IPR029066">
    <property type="entry name" value="PLP-binding_barrel"/>
</dbReference>
<dbReference type="GO" id="GO:0008784">
    <property type="term" value="F:alanine racemase activity"/>
    <property type="evidence" value="ECO:0007669"/>
    <property type="project" value="UniProtKB-UniRule"/>
</dbReference>
<feature type="modified residue" description="N6-(pyridoxal phosphate)lysine" evidence="4 5">
    <location>
        <position position="39"/>
    </location>
</feature>
<evidence type="ECO:0000256" key="4">
    <source>
        <dbReference type="HAMAP-Rule" id="MF_01201"/>
    </source>
</evidence>
<evidence type="ECO:0000313" key="8">
    <source>
        <dbReference type="EMBL" id="HIQ80130.1"/>
    </source>
</evidence>
<evidence type="ECO:0000256" key="6">
    <source>
        <dbReference type="PIRSR" id="PIRSR600821-52"/>
    </source>
</evidence>
<dbReference type="Gene3D" id="3.20.20.10">
    <property type="entry name" value="Alanine racemase"/>
    <property type="match status" value="1"/>
</dbReference>
<gene>
    <name evidence="8" type="primary">alr</name>
    <name evidence="8" type="ORF">IAD32_02445</name>
</gene>
<evidence type="ECO:0000256" key="1">
    <source>
        <dbReference type="ARBA" id="ARBA00001933"/>
    </source>
</evidence>
<feature type="active site" description="Proton acceptor; specific for L-alanine" evidence="4">
    <location>
        <position position="274"/>
    </location>
</feature>
<dbReference type="PROSITE" id="PS00395">
    <property type="entry name" value="ALANINE_RACEMASE"/>
    <property type="match status" value="1"/>
</dbReference>
<comment type="catalytic activity">
    <reaction evidence="4">
        <text>L-alanine = D-alanine</text>
        <dbReference type="Rhea" id="RHEA:20249"/>
        <dbReference type="ChEBI" id="CHEBI:57416"/>
        <dbReference type="ChEBI" id="CHEBI:57972"/>
        <dbReference type="EC" id="5.1.1.1"/>
    </reaction>
</comment>
<protein>
    <recommendedName>
        <fullName evidence="4">Alanine racemase</fullName>
        <ecNumber evidence="4">5.1.1.1</ecNumber>
    </recommendedName>
</protein>
<dbReference type="GO" id="GO:0009252">
    <property type="term" value="P:peptidoglycan biosynthetic process"/>
    <property type="evidence" value="ECO:0007669"/>
    <property type="project" value="TreeGrafter"/>
</dbReference>
<evidence type="ECO:0000259" key="7">
    <source>
        <dbReference type="SMART" id="SM01005"/>
    </source>
</evidence>
<dbReference type="SMART" id="SM01005">
    <property type="entry name" value="Ala_racemase_C"/>
    <property type="match status" value="1"/>
</dbReference>
<comment type="similarity">
    <text evidence="4">Belongs to the alanine racemase family.</text>
</comment>
<dbReference type="PANTHER" id="PTHR30511:SF0">
    <property type="entry name" value="ALANINE RACEMASE, CATABOLIC-RELATED"/>
    <property type="match status" value="1"/>
</dbReference>
<dbReference type="SUPFAM" id="SSF51419">
    <property type="entry name" value="PLP-binding barrel"/>
    <property type="match status" value="1"/>
</dbReference>
<feature type="binding site" evidence="4 6">
    <location>
        <position position="137"/>
    </location>
    <ligand>
        <name>substrate</name>
    </ligand>
</feature>
<sequence>MNTFVRRTWAEINLDHIAHNYHVIRQHTDKHAMVCCVIKADGYGHGAVELAKLYEKLGADWFAVSNIEEAMQLRNAGIRLPILILGYTPCDCAALLSRQNISQTVYSNDYAQALSKSARQAGVKIQIHLKLDTGMSRIGLMCQRFARDAHSIDEAEQICRYEGLVPQGIFTHFSVADEGRAGKSFTLQQFACFMHVVEALEKRGICFAIRHCANSGAVIDYKQTHLDMIRAGIILYGLSPSPNLKGKLELLPAMELKSVVSHVKTVQPGADVSYGRTFTAGQAMRLATVPVGYADGYIRALAKEGRVGIRGRQAKIVGRICMDQLIADVTEIKGVQMGDTVTLFGTGEKNAPTADDIARWSNTINYEVTCLVGKRVARVYVENGEVVHAVTLADNL</sequence>
<dbReference type="InterPro" id="IPR011079">
    <property type="entry name" value="Ala_racemase_C"/>
</dbReference>
<keyword evidence="2 4" id="KW-0663">Pyridoxal phosphate</keyword>
<comment type="function">
    <text evidence="4">Catalyzes the interconversion of L-alanine and D-alanine. May also act on other amino acids.</text>
</comment>
<dbReference type="Pfam" id="PF00842">
    <property type="entry name" value="Ala_racemase_C"/>
    <property type="match status" value="1"/>
</dbReference>
<dbReference type="PANTHER" id="PTHR30511">
    <property type="entry name" value="ALANINE RACEMASE"/>
    <property type="match status" value="1"/>
</dbReference>
<dbReference type="NCBIfam" id="TIGR00492">
    <property type="entry name" value="alr"/>
    <property type="match status" value="1"/>
</dbReference>
<dbReference type="EC" id="5.1.1.1" evidence="4"/>
<feature type="active site" description="Proton acceptor; specific for D-alanine" evidence="4">
    <location>
        <position position="39"/>
    </location>
</feature>
<dbReference type="FunFam" id="3.20.20.10:FF:000002">
    <property type="entry name" value="Alanine racemase"/>
    <property type="match status" value="1"/>
</dbReference>
<dbReference type="Proteomes" id="UP000886787">
    <property type="component" value="Unassembled WGS sequence"/>
</dbReference>
<evidence type="ECO:0000256" key="2">
    <source>
        <dbReference type="ARBA" id="ARBA00022898"/>
    </source>
</evidence>
<feature type="domain" description="Alanine racemase C-terminal" evidence="7">
    <location>
        <begin position="253"/>
        <end position="381"/>
    </location>
</feature>
<accession>A0A9D0ZGI2</accession>
<dbReference type="Pfam" id="PF01168">
    <property type="entry name" value="Ala_racemase_N"/>
    <property type="match status" value="1"/>
</dbReference>
<dbReference type="SUPFAM" id="SSF50621">
    <property type="entry name" value="Alanine racemase C-terminal domain-like"/>
    <property type="match status" value="1"/>
</dbReference>
<dbReference type="HAMAP" id="MF_01201">
    <property type="entry name" value="Ala_racemase"/>
    <property type="match status" value="1"/>
</dbReference>
<name>A0A9D0ZGI2_9FIRM</name>
<dbReference type="InterPro" id="IPR001608">
    <property type="entry name" value="Ala_racemase_N"/>
</dbReference>
<dbReference type="AlphaFoldDB" id="A0A9D0ZGI2"/>
<dbReference type="GO" id="GO:0005829">
    <property type="term" value="C:cytosol"/>
    <property type="evidence" value="ECO:0007669"/>
    <property type="project" value="TreeGrafter"/>
</dbReference>
<dbReference type="InterPro" id="IPR000821">
    <property type="entry name" value="Ala_racemase"/>
</dbReference>
<proteinExistence type="inferred from homology"/>
<evidence type="ECO:0000256" key="5">
    <source>
        <dbReference type="PIRSR" id="PIRSR600821-50"/>
    </source>
</evidence>
<dbReference type="InterPro" id="IPR020622">
    <property type="entry name" value="Ala_racemase_pyridoxalP-BS"/>
</dbReference>